<feature type="transmembrane region" description="Helical" evidence="5">
    <location>
        <begin position="140"/>
        <end position="160"/>
    </location>
</feature>
<feature type="transmembrane region" description="Helical" evidence="5">
    <location>
        <begin position="38"/>
        <end position="55"/>
    </location>
</feature>
<evidence type="ECO:0000256" key="5">
    <source>
        <dbReference type="SAM" id="Phobius"/>
    </source>
</evidence>
<evidence type="ECO:0000259" key="6">
    <source>
        <dbReference type="Pfam" id="PF04932"/>
    </source>
</evidence>
<name>A0ABX5NQA2_9HYPH</name>
<comment type="subcellular location">
    <subcellularLocation>
        <location evidence="1">Membrane</location>
        <topology evidence="1">Multi-pass membrane protein</topology>
    </subcellularLocation>
</comment>
<feature type="transmembrane region" description="Helical" evidence="5">
    <location>
        <begin position="114"/>
        <end position="133"/>
    </location>
</feature>
<evidence type="ECO:0000313" key="7">
    <source>
        <dbReference type="EMBL" id="PYB71701.1"/>
    </source>
</evidence>
<reference evidence="7 8" key="1">
    <citation type="submission" date="2018-06" db="EMBL/GenBank/DDBJ databases">
        <title>Rhizobium wuzhouense sp. nov., isolated from roots of Oryza officinalis.</title>
        <authorList>
            <person name="Yuan T."/>
        </authorList>
    </citation>
    <scope>NUCLEOTIDE SEQUENCE [LARGE SCALE GENOMIC DNA]</scope>
    <source>
        <strain evidence="7 8">W44</strain>
    </source>
</reference>
<keyword evidence="8" id="KW-1185">Reference proteome</keyword>
<feature type="transmembrane region" description="Helical" evidence="5">
    <location>
        <begin position="252"/>
        <end position="271"/>
    </location>
</feature>
<sequence length="445" mass="48194">MIRTSSSSSFVRLVIGLAVLACQIMGGGTERGLLMDHVLQVLMIATSTYVIVTLWDRSVSTAGLALFGAIALLGCIQIMPLPCEWLQSLRPQTYMPAIGSCSTTTISLSSYRTISGLISCLTMIVLFLALSKFDEPELGLLGRFVVAGVLVNLALSFVTFSQSDMSWLSDLLGYQAELGAFQNENHYSVYVAVGILAALTMRPQGYMRVWNLLLVTLVLLFLLAAGSRAGVLIGLFVSLLAFVMIARGSRSAAILAPGLGLVATAYLYGLWIKFTEVEGDQILDRRDYALTTWDAIRDQWPLGTGFSTFDLVYPRYEKLEQVYSAFVNHAHNDFLELILEGGLAGTLILAGCLAAIVMRFIRVRHRDSARTAFIAILIILVHSTVDYPLRTMGIASLFAFFAALLFARAPGSSAVAGRAIGVAPPRLIEAVQTATPTSEGDQIAR</sequence>
<organism evidence="7 8">
    <name type="scientific">Rhizobium wuzhouense</name>
    <dbReference type="NCBI Taxonomy" id="1986026"/>
    <lineage>
        <taxon>Bacteria</taxon>
        <taxon>Pseudomonadati</taxon>
        <taxon>Pseudomonadota</taxon>
        <taxon>Alphaproteobacteria</taxon>
        <taxon>Hyphomicrobiales</taxon>
        <taxon>Rhizobiaceae</taxon>
        <taxon>Rhizobium/Agrobacterium group</taxon>
        <taxon>Rhizobium</taxon>
    </lineage>
</organism>
<evidence type="ECO:0000256" key="4">
    <source>
        <dbReference type="ARBA" id="ARBA00023136"/>
    </source>
</evidence>
<dbReference type="InterPro" id="IPR007016">
    <property type="entry name" value="O-antigen_ligase-rel_domated"/>
</dbReference>
<keyword evidence="4 5" id="KW-0472">Membrane</keyword>
<accession>A0ABX5NQA2</accession>
<keyword evidence="3 5" id="KW-1133">Transmembrane helix</keyword>
<gene>
    <name evidence="7" type="ORF">DMY87_15930</name>
</gene>
<proteinExistence type="predicted"/>
<dbReference type="Proteomes" id="UP000247536">
    <property type="component" value="Unassembled WGS sequence"/>
</dbReference>
<evidence type="ECO:0000256" key="1">
    <source>
        <dbReference type="ARBA" id="ARBA00004141"/>
    </source>
</evidence>
<feature type="transmembrane region" description="Helical" evidence="5">
    <location>
        <begin position="9"/>
        <end position="26"/>
    </location>
</feature>
<evidence type="ECO:0000256" key="3">
    <source>
        <dbReference type="ARBA" id="ARBA00022989"/>
    </source>
</evidence>
<dbReference type="RefSeq" id="WP_110792646.1">
    <property type="nucleotide sequence ID" value="NZ_QJRY01000006.1"/>
</dbReference>
<evidence type="ECO:0000313" key="8">
    <source>
        <dbReference type="Proteomes" id="UP000247536"/>
    </source>
</evidence>
<dbReference type="PANTHER" id="PTHR37422">
    <property type="entry name" value="TEICHURONIC ACID BIOSYNTHESIS PROTEIN TUAE"/>
    <property type="match status" value="1"/>
</dbReference>
<feature type="transmembrane region" description="Helical" evidence="5">
    <location>
        <begin position="368"/>
        <end position="385"/>
    </location>
</feature>
<dbReference type="Pfam" id="PF04932">
    <property type="entry name" value="Wzy_C"/>
    <property type="match status" value="1"/>
</dbReference>
<comment type="caution">
    <text evidence="7">The sequence shown here is derived from an EMBL/GenBank/DDBJ whole genome shotgun (WGS) entry which is preliminary data.</text>
</comment>
<protein>
    <recommendedName>
        <fullName evidence="6">O-antigen ligase-related domain-containing protein</fullName>
    </recommendedName>
</protein>
<feature type="transmembrane region" description="Helical" evidence="5">
    <location>
        <begin position="62"/>
        <end position="81"/>
    </location>
</feature>
<dbReference type="InterPro" id="IPR051533">
    <property type="entry name" value="WaaL-like"/>
</dbReference>
<keyword evidence="2 5" id="KW-0812">Transmembrane</keyword>
<dbReference type="PANTHER" id="PTHR37422:SF13">
    <property type="entry name" value="LIPOPOLYSACCHARIDE BIOSYNTHESIS PROTEIN PA4999-RELATED"/>
    <property type="match status" value="1"/>
</dbReference>
<feature type="transmembrane region" description="Helical" evidence="5">
    <location>
        <begin position="391"/>
        <end position="409"/>
    </location>
</feature>
<feature type="domain" description="O-antigen ligase-related" evidence="6">
    <location>
        <begin position="214"/>
        <end position="349"/>
    </location>
</feature>
<feature type="transmembrane region" description="Helical" evidence="5">
    <location>
        <begin position="342"/>
        <end position="361"/>
    </location>
</feature>
<feature type="transmembrane region" description="Helical" evidence="5">
    <location>
        <begin position="212"/>
        <end position="245"/>
    </location>
</feature>
<evidence type="ECO:0000256" key="2">
    <source>
        <dbReference type="ARBA" id="ARBA00022692"/>
    </source>
</evidence>
<dbReference type="EMBL" id="QJRY01000006">
    <property type="protein sequence ID" value="PYB71701.1"/>
    <property type="molecule type" value="Genomic_DNA"/>
</dbReference>